<feature type="region of interest" description="Disordered" evidence="1">
    <location>
        <begin position="157"/>
        <end position="185"/>
    </location>
</feature>
<proteinExistence type="predicted"/>
<dbReference type="OrthoDB" id="5298576at2"/>
<evidence type="ECO:0000256" key="1">
    <source>
        <dbReference type="SAM" id="MobiDB-lite"/>
    </source>
</evidence>
<reference evidence="3 4" key="1">
    <citation type="submission" date="2019-02" db="EMBL/GenBank/DDBJ databases">
        <title>Complete Genome Sequence and Methylome Analysis of Sphaerotilus natans subsp. sulfidivorans D-507.</title>
        <authorList>
            <person name="Fomenkov A."/>
            <person name="Gridneva E."/>
            <person name="Smolyakov D."/>
            <person name="Dubinina G."/>
            <person name="Vincze T."/>
            <person name="Grabovich M."/>
            <person name="Roberts R.J."/>
        </authorList>
    </citation>
    <scope>NUCLEOTIDE SEQUENCE [LARGE SCALE GENOMIC DNA]</scope>
    <source>
        <strain evidence="3 4">D-507</strain>
    </source>
</reference>
<evidence type="ECO:0000313" key="4">
    <source>
        <dbReference type="Proteomes" id="UP000323522"/>
    </source>
</evidence>
<evidence type="ECO:0000313" key="3">
    <source>
        <dbReference type="EMBL" id="QEN00884.1"/>
    </source>
</evidence>
<sequence>MAPPRRALHEHPQPECLAMLTPEQLAAANKAGLDALVELTRKSFEGIEKLVELNLRTMRGTIGDSLSPNTAGRMPAMAETAGAYSRELCEIALGTQKEVQRLVHAQLAAAQQTILVMVDTAVKNTPEASDSTEMVRTAVSAANAAMERVQQAARQAVDRTGAQVDAIVQPPAPPKTPARSEAVGP</sequence>
<dbReference type="InterPro" id="IPR018968">
    <property type="entry name" value="Phasin"/>
</dbReference>
<dbReference type="KEGG" id="snn:EWH46_08925"/>
<dbReference type="Proteomes" id="UP000323522">
    <property type="component" value="Chromosome"/>
</dbReference>
<evidence type="ECO:0000259" key="2">
    <source>
        <dbReference type="Pfam" id="PF09361"/>
    </source>
</evidence>
<feature type="domain" description="Phasin" evidence="2">
    <location>
        <begin position="23"/>
        <end position="66"/>
    </location>
</feature>
<protein>
    <submittedName>
        <fullName evidence="3">Phasin family protein</fullName>
    </submittedName>
</protein>
<accession>A0A5C1Q2N1</accession>
<dbReference type="Pfam" id="PF09361">
    <property type="entry name" value="Phasin_2"/>
    <property type="match status" value="1"/>
</dbReference>
<dbReference type="EMBL" id="CP035708">
    <property type="protein sequence ID" value="QEN00884.1"/>
    <property type="molecule type" value="Genomic_DNA"/>
</dbReference>
<gene>
    <name evidence="3" type="ORF">EWH46_08925</name>
</gene>
<name>A0A5C1Q2N1_9BURK</name>
<dbReference type="AlphaFoldDB" id="A0A5C1Q2N1"/>
<organism evidence="3 4">
    <name type="scientific">Sphaerotilus sulfidivorans</name>
    <dbReference type="NCBI Taxonomy" id="639200"/>
    <lineage>
        <taxon>Bacteria</taxon>
        <taxon>Pseudomonadati</taxon>
        <taxon>Pseudomonadota</taxon>
        <taxon>Betaproteobacteria</taxon>
        <taxon>Burkholderiales</taxon>
        <taxon>Sphaerotilaceae</taxon>
        <taxon>Sphaerotilus</taxon>
    </lineage>
</organism>